<comment type="caution">
    <text evidence="4">The sequence shown here is derived from an EMBL/GenBank/DDBJ whole genome shotgun (WGS) entry which is preliminary data.</text>
</comment>
<dbReference type="InterPro" id="IPR011992">
    <property type="entry name" value="EF-hand-dom_pair"/>
</dbReference>
<protein>
    <recommendedName>
        <fullName evidence="3">EF-hand domain-containing protein</fullName>
    </recommendedName>
</protein>
<reference evidence="4 5" key="1">
    <citation type="submission" date="2024-03" db="EMBL/GenBank/DDBJ databases">
        <title>Aureococcus anophagefferens CCMP1851 and Kratosvirus quantuckense: Draft genome of a second virus-susceptible host strain in the model system.</title>
        <authorList>
            <person name="Chase E."/>
            <person name="Truchon A.R."/>
            <person name="Schepens W."/>
            <person name="Wilhelm S.W."/>
        </authorList>
    </citation>
    <scope>NUCLEOTIDE SEQUENCE [LARGE SCALE GENOMIC DNA]</scope>
    <source>
        <strain evidence="4 5">CCMP1851</strain>
    </source>
</reference>
<evidence type="ECO:0000256" key="1">
    <source>
        <dbReference type="ARBA" id="ARBA00022837"/>
    </source>
</evidence>
<dbReference type="PROSITE" id="PS50222">
    <property type="entry name" value="EF_HAND_2"/>
    <property type="match status" value="1"/>
</dbReference>
<feature type="region of interest" description="Disordered" evidence="2">
    <location>
        <begin position="1324"/>
        <end position="1416"/>
    </location>
</feature>
<feature type="region of interest" description="Disordered" evidence="2">
    <location>
        <begin position="1"/>
        <end position="26"/>
    </location>
</feature>
<dbReference type="InterPro" id="IPR032675">
    <property type="entry name" value="LRR_dom_sf"/>
</dbReference>
<dbReference type="Pfam" id="PF13516">
    <property type="entry name" value="LRR_6"/>
    <property type="match status" value="4"/>
</dbReference>
<dbReference type="CDD" id="cd00051">
    <property type="entry name" value="EFh"/>
    <property type="match status" value="1"/>
</dbReference>
<feature type="region of interest" description="Disordered" evidence="2">
    <location>
        <begin position="850"/>
        <end position="886"/>
    </location>
</feature>
<evidence type="ECO:0000313" key="4">
    <source>
        <dbReference type="EMBL" id="KAK7253349.1"/>
    </source>
</evidence>
<keyword evidence="1" id="KW-0106">Calcium</keyword>
<evidence type="ECO:0000256" key="2">
    <source>
        <dbReference type="SAM" id="MobiDB-lite"/>
    </source>
</evidence>
<feature type="compositionally biased region" description="Acidic residues" evidence="2">
    <location>
        <begin position="1379"/>
        <end position="1400"/>
    </location>
</feature>
<feature type="compositionally biased region" description="Basic residues" evidence="2">
    <location>
        <begin position="872"/>
        <end position="884"/>
    </location>
</feature>
<name>A0ABR1GBH9_AURAN</name>
<feature type="region of interest" description="Disordered" evidence="2">
    <location>
        <begin position="178"/>
        <end position="228"/>
    </location>
</feature>
<sequence length="1756" mass="195002">MHAAPWSPARSRQHTPNLHGDSLMTTGSTVISGSTRFVAGHVSREASGYPSEDGLQSRPLTASLDLDGTETGSLTSFLTKPRGLLVGRGEGDGGAKGGLHGARSMRNLRGGANVLNPRRGKLLEDLKQRSFMFSQSHKPDAREVRERMREEWVSVLSPNGLAQEVQIWSELDRFRAPTTSRGQATVRRHAQRGAVPAAQRNSRSTEMVHAYDAKHADGEEESNANESQELNSFDGLLLEQLPQDFTLDDFLATREAASPGRGEFPERGPRPPPATGSSGLQIREAEKNEEAGQEILDMASDVDLGEMLPEYESPFPVTSTLDFDNKSDVPSIEEYDADASSYLSQQSSKSSLGGEWKPRTPPPPNVRQRIGGYQFSGYQGAQTNNVANAVPKSMKIAENEEEERFIGAGARQRYFARLKLVCQQQFLMPLAKVPEPAKAPTPPKAVVEGEEDGEEEEEEEEEEEDDDESSDDGVDETLMGEGSFTPRQKYLRAVLKQRTRDGTLPLPVLLRRRLNAPSTLDLNGAGVGDTILISLCKVISGLPTVDTLLLRDNRLTDDSLTPLLEAVRELPRLTALDLSGNDMDDSAATLRDYLGSAYCKLRKLWLATADIDDFECADFMQDLTHNRSLEIISLADNLIGDAENLNIVNPDLTTGGEAIADMLQENYKLQELDVAWNKIRKDSAKELGMALAHNSTLTKLNLAYNAFQDEPAQFLGIALAANGALKELDLSYNAITPTAAMVIASAFTSNSTLHKLDMSGNPLGRRGGEALITAVRRCQLPDRFLHISFANAEMEQENQAGLAHGGVLFNPIHPTGDYTLDMATPYAQMVARELYRLAATRHGCNFKSIFWTPPKGDDEEEEEEKKPSPEKKGKKGKDKKKAVRHIPIELKRKKEKKGGRPGAGRAAAYLRGTGADLDSADNADRAWFKPAKELDRTLKDRKEKRPKIVALLKAMGAKPTRDGVDMVDARLDGAHGGVDGVLAAVFYALFDGIDSNASGSIDVLEMQLGLEHLGVLDKSIEAATRVIATYDLDGSLSIERGEFVQWAMGTFLAKKPEKLDTLVDAKTGGAWVVPTEGWLHIQFTAEPHPPGVDLYCTDLGNEGLVKNMQLCSLESDRAMLFNKAVSNTDIYFTAVQAQSLLDGCENGLDEYEMLEKLLPVMSSTDEACALVEKNLNLDSRVKLRERMGPLFDAVTGNPTGFYMLDLREANHRRAALKLAEVNNAQIMVGRASGRLDTSQKGNWQNFRNEFYEDKALELNSSWFVDMPRRGRLKFDFVSTRRPKKSTRPLSVRRFIQLCQVLELGELSRVSKFYHTMNPIRRERQSFFAPSASGKTGCGASDRDKVAAPGEQRTLKDRGGDAAREMAYRRASRTDVPVPDFDDESTSSSDEFDSDDSSSDSDDGRGNRRKNATKRTGVGSMGTVLGIEMPWWIMRRDVVNQWRDLRASTYVVTDWLGVEKARDMAKILGTAVDEKDTGDKQDTADLMKDGSPESAAAAGEPSAGLTDNVRATHRNYAALESESESESDDEPGFGEFEVLPPSKQARKEKTDSSILPARAYSIVYYKIATLRVATMSIWLSMEQIIWIVKSFPTDDFCRVYVAILLHARCIDMKNYWQIFTILEPQEQLEVLHRLGWLNTQNPVHPERIYVLDLRSWEHREMCKILVKLAVEEPGTNWMDEAYRWSIFDVPVPGWELPISWSTEDYELNGEGGPRRFGRLQLKYTSDPKLGCDPQWEYSPAYRQFISKFFLCGEKLDF</sequence>
<dbReference type="Gene3D" id="3.80.10.10">
    <property type="entry name" value="Ribonuclease Inhibitor"/>
    <property type="match status" value="1"/>
</dbReference>
<feature type="compositionally biased region" description="Low complexity" evidence="2">
    <location>
        <begin position="1491"/>
        <end position="1503"/>
    </location>
</feature>
<dbReference type="InterPro" id="IPR001611">
    <property type="entry name" value="Leu-rich_rpt"/>
</dbReference>
<feature type="region of interest" description="Disordered" evidence="2">
    <location>
        <begin position="1472"/>
        <end position="1504"/>
    </location>
</feature>
<feature type="compositionally biased region" description="Acidic residues" evidence="2">
    <location>
        <begin position="448"/>
        <end position="475"/>
    </location>
</feature>
<dbReference type="SMART" id="SM00368">
    <property type="entry name" value="LRR_RI"/>
    <property type="match status" value="7"/>
</dbReference>
<feature type="region of interest" description="Disordered" evidence="2">
    <location>
        <begin position="336"/>
        <end position="368"/>
    </location>
</feature>
<dbReference type="InterPro" id="IPR052394">
    <property type="entry name" value="LRR-containing"/>
</dbReference>
<keyword evidence="5" id="KW-1185">Reference proteome</keyword>
<feature type="compositionally biased region" description="Acidic residues" evidence="2">
    <location>
        <begin position="1520"/>
        <end position="1531"/>
    </location>
</feature>
<feature type="region of interest" description="Disordered" evidence="2">
    <location>
        <begin position="433"/>
        <end position="482"/>
    </location>
</feature>
<gene>
    <name evidence="4" type="ORF">SO694_00001410</name>
</gene>
<evidence type="ECO:0000259" key="3">
    <source>
        <dbReference type="PROSITE" id="PS50222"/>
    </source>
</evidence>
<dbReference type="Proteomes" id="UP001363151">
    <property type="component" value="Unassembled WGS sequence"/>
</dbReference>
<dbReference type="InterPro" id="IPR002048">
    <property type="entry name" value="EF_hand_dom"/>
</dbReference>
<proteinExistence type="predicted"/>
<dbReference type="SUPFAM" id="SSF47473">
    <property type="entry name" value="EF-hand"/>
    <property type="match status" value="1"/>
</dbReference>
<dbReference type="PROSITE" id="PS00018">
    <property type="entry name" value="EF_HAND_1"/>
    <property type="match status" value="1"/>
</dbReference>
<feature type="region of interest" description="Disordered" evidence="2">
    <location>
        <begin position="1518"/>
        <end position="1543"/>
    </location>
</feature>
<evidence type="ECO:0000313" key="5">
    <source>
        <dbReference type="Proteomes" id="UP001363151"/>
    </source>
</evidence>
<feature type="compositionally biased region" description="Low complexity" evidence="2">
    <location>
        <begin position="340"/>
        <end position="352"/>
    </location>
</feature>
<feature type="compositionally biased region" description="Basic and acidic residues" evidence="2">
    <location>
        <begin position="1352"/>
        <end position="1367"/>
    </location>
</feature>
<feature type="region of interest" description="Disordered" evidence="2">
    <location>
        <begin position="257"/>
        <end position="280"/>
    </location>
</feature>
<feature type="domain" description="EF-hand" evidence="3">
    <location>
        <begin position="981"/>
        <end position="1016"/>
    </location>
</feature>
<dbReference type="PANTHER" id="PTHR24114:SF2">
    <property type="entry name" value="F-BOX DOMAIN-CONTAINING PROTEIN-RELATED"/>
    <property type="match status" value="1"/>
</dbReference>
<accession>A0ABR1GBH9</accession>
<organism evidence="4 5">
    <name type="scientific">Aureococcus anophagefferens</name>
    <name type="common">Harmful bloom alga</name>
    <dbReference type="NCBI Taxonomy" id="44056"/>
    <lineage>
        <taxon>Eukaryota</taxon>
        <taxon>Sar</taxon>
        <taxon>Stramenopiles</taxon>
        <taxon>Ochrophyta</taxon>
        <taxon>Pelagophyceae</taxon>
        <taxon>Pelagomonadales</taxon>
        <taxon>Pelagomonadaceae</taxon>
        <taxon>Aureococcus</taxon>
    </lineage>
</organism>
<feature type="compositionally biased region" description="Basic and acidic residues" evidence="2">
    <location>
        <begin position="1472"/>
        <end position="1490"/>
    </location>
</feature>
<dbReference type="Gene3D" id="1.10.238.10">
    <property type="entry name" value="EF-hand"/>
    <property type="match status" value="1"/>
</dbReference>
<dbReference type="InterPro" id="IPR018247">
    <property type="entry name" value="EF_Hand_1_Ca_BS"/>
</dbReference>
<dbReference type="EMBL" id="JBBJCI010000035">
    <property type="protein sequence ID" value="KAK7253349.1"/>
    <property type="molecule type" value="Genomic_DNA"/>
</dbReference>
<dbReference type="SUPFAM" id="SSF52047">
    <property type="entry name" value="RNI-like"/>
    <property type="match status" value="1"/>
</dbReference>
<dbReference type="PANTHER" id="PTHR24114">
    <property type="entry name" value="LEUCINE RICH REPEAT FAMILY PROTEIN"/>
    <property type="match status" value="1"/>
</dbReference>